<dbReference type="STRING" id="2010991.A0A3M2SR89"/>
<dbReference type="GO" id="GO:0003676">
    <property type="term" value="F:nucleic acid binding"/>
    <property type="evidence" value="ECO:0007669"/>
    <property type="project" value="InterPro"/>
</dbReference>
<evidence type="ECO:0000256" key="3">
    <source>
        <dbReference type="ARBA" id="ARBA00012180"/>
    </source>
</evidence>
<gene>
    <name evidence="10" type="ORF">CDV36_000152</name>
</gene>
<evidence type="ECO:0000256" key="1">
    <source>
        <dbReference type="ARBA" id="ARBA00000077"/>
    </source>
</evidence>
<dbReference type="GO" id="GO:0043137">
    <property type="term" value="P:DNA replication, removal of RNA primer"/>
    <property type="evidence" value="ECO:0007669"/>
    <property type="project" value="TreeGrafter"/>
</dbReference>
<evidence type="ECO:0000256" key="2">
    <source>
        <dbReference type="ARBA" id="ARBA00005300"/>
    </source>
</evidence>
<evidence type="ECO:0000256" key="7">
    <source>
        <dbReference type="ARBA" id="ARBA00022801"/>
    </source>
</evidence>
<dbReference type="Gene3D" id="3.30.420.10">
    <property type="entry name" value="Ribonuclease H-like superfamily/Ribonuclease H"/>
    <property type="match status" value="1"/>
</dbReference>
<name>A0A3M2SR89_9HYPO</name>
<organism evidence="10 11">
    <name type="scientific">Fusarium kuroshium</name>
    <dbReference type="NCBI Taxonomy" id="2010991"/>
    <lineage>
        <taxon>Eukaryota</taxon>
        <taxon>Fungi</taxon>
        <taxon>Dikarya</taxon>
        <taxon>Ascomycota</taxon>
        <taxon>Pezizomycotina</taxon>
        <taxon>Sordariomycetes</taxon>
        <taxon>Hypocreomycetidae</taxon>
        <taxon>Hypocreales</taxon>
        <taxon>Nectriaceae</taxon>
        <taxon>Fusarium</taxon>
        <taxon>Fusarium solani species complex</taxon>
    </lineage>
</organism>
<dbReference type="EC" id="3.1.26.4" evidence="3"/>
<comment type="caution">
    <text evidence="10">The sequence shown here is derived from an EMBL/GenBank/DDBJ whole genome shotgun (WGS) entry which is preliminary data.</text>
</comment>
<dbReference type="EMBL" id="NKUJ01000002">
    <property type="protein sequence ID" value="RMJ20070.1"/>
    <property type="molecule type" value="Genomic_DNA"/>
</dbReference>
<accession>A0A3M2SR89</accession>
<sequence>MALWRRFSVTQKILELNTIGAISNALERFEDLLLECRSDYYCIRDIIPHILLRLGREQECYDFLKWWANIDDKDHFNGEYDWNDETLPFLDIRGADPFEPLNKLRLKALSVSQLVALTLLKWRLCVDIGVYPNDHEFLDPGEPLPVDQRPVGRLARAKMQTLSTLGEVEDTFDMLEEQFRKVFRMVNDSNSYLWAGLVKQENPSLPTFHPPRSMEEADLVLWQCLRAWQETTGAIDAIDEELSELTPMAGGTHGVSRVLAADGTAVLRSEEDEETEVLPRERGTGRVFPKRFKPPKPTSKPAKLFQSVLTTDDEHTTRFVHYRNGGKVLVYAHGTCLVNDQMESSAGWAVVFAGPETVEVGVRSVASGRLENKGPFGDDDVATSNRAELRAAVAALRVCDWKEEDFDMVVIATDSSYVVEGATSWVKNWVRNGWKTRIRKDVRNKDLWELLLGDVERWKQQKVTVYFWEISREDNADADAAAKEAAQNGTTIAEFKDITAASPQTGMVSGEMVSCEMVDGKLLPRMLVLCLEYESAFDTYFKSLVSELKSKAKMERANAPKAALAILGQKSPPSIILVADGGIAKDREVRTAVINHLRRGARVVLAGCFSRLLAPERIDRFFSVMGLPWQTAGLCRQAQVNLTSAYLGDYLLSRLTPSYNQKALFLRHISKDQVWYTDPRGLNDVAVACADVGLGKLGYIGDVNGEEPSIAVVLGLCGLLRSPDSLIGSTTIVEDSQENWAIEATSG</sequence>
<dbReference type="PANTHER" id="PTHR10642:SF26">
    <property type="entry name" value="RIBONUCLEASE H1"/>
    <property type="match status" value="1"/>
</dbReference>
<dbReference type="Proteomes" id="UP000277212">
    <property type="component" value="Unassembled WGS sequence"/>
</dbReference>
<keyword evidence="7" id="KW-0378">Hydrolase</keyword>
<dbReference type="GO" id="GO:0046872">
    <property type="term" value="F:metal ion binding"/>
    <property type="evidence" value="ECO:0007669"/>
    <property type="project" value="UniProtKB-KW"/>
</dbReference>
<keyword evidence="4" id="KW-0540">Nuclease</keyword>
<dbReference type="Pfam" id="PF00075">
    <property type="entry name" value="RNase_H"/>
    <property type="match status" value="1"/>
</dbReference>
<dbReference type="InterPro" id="IPR036397">
    <property type="entry name" value="RNaseH_sf"/>
</dbReference>
<comment type="similarity">
    <text evidence="2">Belongs to the RNase H family.</text>
</comment>
<evidence type="ECO:0000256" key="4">
    <source>
        <dbReference type="ARBA" id="ARBA00022722"/>
    </source>
</evidence>
<evidence type="ECO:0000259" key="9">
    <source>
        <dbReference type="PROSITE" id="PS50879"/>
    </source>
</evidence>
<evidence type="ECO:0000256" key="8">
    <source>
        <dbReference type="SAM" id="MobiDB-lite"/>
    </source>
</evidence>
<keyword evidence="11" id="KW-1185">Reference proteome</keyword>
<feature type="domain" description="RNase H type-1" evidence="9">
    <location>
        <begin position="324"/>
        <end position="487"/>
    </location>
</feature>
<keyword evidence="5" id="KW-0479">Metal-binding</keyword>
<dbReference type="PROSITE" id="PS50879">
    <property type="entry name" value="RNASE_H_1"/>
    <property type="match status" value="1"/>
</dbReference>
<evidence type="ECO:0000313" key="11">
    <source>
        <dbReference type="Proteomes" id="UP000277212"/>
    </source>
</evidence>
<reference evidence="10 11" key="1">
    <citation type="submission" date="2017-06" db="EMBL/GenBank/DDBJ databases">
        <title>Comparative genomic analysis of Ambrosia Fusariam Clade fungi.</title>
        <authorList>
            <person name="Stajich J.E."/>
            <person name="Carrillo J."/>
            <person name="Kijimoto T."/>
            <person name="Eskalen A."/>
            <person name="O'Donnell K."/>
            <person name="Kasson M."/>
        </authorList>
    </citation>
    <scope>NUCLEOTIDE SEQUENCE [LARGE SCALE GENOMIC DNA]</scope>
    <source>
        <strain evidence="10">UCR3666</strain>
    </source>
</reference>
<dbReference type="InterPro" id="IPR050092">
    <property type="entry name" value="RNase_H"/>
</dbReference>
<dbReference type="SUPFAM" id="SSF53098">
    <property type="entry name" value="Ribonuclease H-like"/>
    <property type="match status" value="1"/>
</dbReference>
<dbReference type="PANTHER" id="PTHR10642">
    <property type="entry name" value="RIBONUCLEASE H1"/>
    <property type="match status" value="1"/>
</dbReference>
<proteinExistence type="inferred from homology"/>
<dbReference type="GO" id="GO:0004523">
    <property type="term" value="F:RNA-DNA hybrid ribonuclease activity"/>
    <property type="evidence" value="ECO:0007669"/>
    <property type="project" value="UniProtKB-EC"/>
</dbReference>
<protein>
    <recommendedName>
        <fullName evidence="3">ribonuclease H</fullName>
        <ecNumber evidence="3">3.1.26.4</ecNumber>
    </recommendedName>
</protein>
<dbReference type="AlphaFoldDB" id="A0A3M2SR89"/>
<comment type="catalytic activity">
    <reaction evidence="1">
        <text>Endonucleolytic cleavage to 5'-phosphomonoester.</text>
        <dbReference type="EC" id="3.1.26.4"/>
    </reaction>
</comment>
<dbReference type="CDD" id="cd13934">
    <property type="entry name" value="RNase_H_Dikarya_like"/>
    <property type="match status" value="1"/>
</dbReference>
<evidence type="ECO:0000256" key="5">
    <source>
        <dbReference type="ARBA" id="ARBA00022723"/>
    </source>
</evidence>
<feature type="region of interest" description="Disordered" evidence="8">
    <location>
        <begin position="270"/>
        <end position="301"/>
    </location>
</feature>
<dbReference type="InterPro" id="IPR012337">
    <property type="entry name" value="RNaseH-like_sf"/>
</dbReference>
<evidence type="ECO:0000313" key="10">
    <source>
        <dbReference type="EMBL" id="RMJ20070.1"/>
    </source>
</evidence>
<evidence type="ECO:0000256" key="6">
    <source>
        <dbReference type="ARBA" id="ARBA00022759"/>
    </source>
</evidence>
<keyword evidence="6" id="KW-0255">Endonuclease</keyword>
<dbReference type="InterPro" id="IPR002156">
    <property type="entry name" value="RNaseH_domain"/>
</dbReference>
<dbReference type="OrthoDB" id="245563at2759"/>